<dbReference type="AlphaFoldDB" id="J0P4J1"/>
<gene>
    <name evidence="2" type="ORF">SapgrDRAFT_3132</name>
</gene>
<dbReference type="EMBL" id="JH719942">
    <property type="protein sequence ID" value="EJF54779.1"/>
    <property type="molecule type" value="Genomic_DNA"/>
</dbReference>
<proteinExistence type="predicted"/>
<sequence>MKKLIVFCSFPLLAFSSMPQAAENHLSTETTMNMMEENPMTDDEYVMTEAEAAAFKELAFGLRARIKAGEDIYDLAKEANDIQYQARAACEKAFALFEAKCSFAFTPKPTDHSPKGMRTFLFERHGTWRNGIKNNKYVKEESKAFMMLEMWFAMHKAKLNFTKEGKKEALEFASLAKRFYLRFLSPKTRLEKGYSRERYEKMYGGAAR</sequence>
<dbReference type="RefSeq" id="WP_002660646.1">
    <property type="nucleotide sequence ID" value="NZ_JH719942.1"/>
</dbReference>
<feature type="signal peptide" evidence="1">
    <location>
        <begin position="1"/>
        <end position="21"/>
    </location>
</feature>
<protein>
    <recommendedName>
        <fullName evidence="4">HEPN domain-containing protein</fullName>
    </recommendedName>
</protein>
<dbReference type="HOGENOM" id="CLU_1325566_0_0_10"/>
<evidence type="ECO:0000256" key="1">
    <source>
        <dbReference type="SAM" id="SignalP"/>
    </source>
</evidence>
<feature type="chain" id="PRO_5003737416" description="HEPN domain-containing protein" evidence="1">
    <location>
        <begin position="22"/>
        <end position="208"/>
    </location>
</feature>
<name>J0P4J1_9BACT</name>
<evidence type="ECO:0000313" key="2">
    <source>
        <dbReference type="EMBL" id="EJF54779.1"/>
    </source>
</evidence>
<organism evidence="2 3">
    <name type="scientific">Saprospira grandis DSM 2844</name>
    <dbReference type="NCBI Taxonomy" id="694433"/>
    <lineage>
        <taxon>Bacteria</taxon>
        <taxon>Pseudomonadati</taxon>
        <taxon>Bacteroidota</taxon>
        <taxon>Saprospiria</taxon>
        <taxon>Saprospirales</taxon>
        <taxon>Saprospiraceae</taxon>
        <taxon>Saprospira</taxon>
    </lineage>
</organism>
<dbReference type="Proteomes" id="UP000005113">
    <property type="component" value="Unassembled WGS sequence"/>
</dbReference>
<evidence type="ECO:0000313" key="3">
    <source>
        <dbReference type="Proteomes" id="UP000005113"/>
    </source>
</evidence>
<keyword evidence="1" id="KW-0732">Signal</keyword>
<reference evidence="3" key="1">
    <citation type="journal article" date="2012" name="Stand. Genomic Sci.">
        <title>Permanent draft genome sequence of the gliding predator Saprospira grandis strain Sa g1 (= HR1).</title>
        <authorList>
            <person name="Mavromatis K."/>
            <person name="Chertkov O."/>
            <person name="Lapidus A."/>
            <person name="Nolan M."/>
            <person name="Lucas S."/>
            <person name="Tice H."/>
            <person name="Del Rio T.G."/>
            <person name="Cheng J.F."/>
            <person name="Han C."/>
            <person name="Tapia R."/>
            <person name="Bruce D."/>
            <person name="Goodwin L.A."/>
            <person name="Pitluck S."/>
            <person name="Huntemann M."/>
            <person name="Liolios K."/>
            <person name="Pagani I."/>
            <person name="Ivanova N."/>
            <person name="Mikhailova N."/>
            <person name="Pati A."/>
            <person name="Chen A."/>
            <person name="Palaniappan K."/>
            <person name="Land M."/>
            <person name="Brambilla E.M."/>
            <person name="Rohde M."/>
            <person name="Spring S."/>
            <person name="Goker M."/>
            <person name="Detter J.C."/>
            <person name="Bristow J."/>
            <person name="Eisen J.A."/>
            <person name="Markowitz V."/>
            <person name="Hugenholtz P."/>
            <person name="Kyrpides N.C."/>
            <person name="Klenk H.P."/>
            <person name="Woyke T."/>
        </authorList>
    </citation>
    <scope>NUCLEOTIDE SEQUENCE [LARGE SCALE GENOMIC DNA]</scope>
    <source>
        <strain evidence="3">DSM 2844</strain>
    </source>
</reference>
<dbReference type="OrthoDB" id="9823131at2"/>
<evidence type="ECO:0008006" key="4">
    <source>
        <dbReference type="Google" id="ProtNLM"/>
    </source>
</evidence>
<accession>J0P4J1</accession>